<dbReference type="GO" id="GO:0005634">
    <property type="term" value="C:nucleus"/>
    <property type="evidence" value="ECO:0007669"/>
    <property type="project" value="TreeGrafter"/>
</dbReference>
<reference evidence="6" key="1">
    <citation type="submission" date="2021-11" db="EMBL/GenBank/DDBJ databases">
        <authorList>
            <person name="Schell T."/>
        </authorList>
    </citation>
    <scope>NUCLEOTIDE SEQUENCE</scope>
    <source>
        <strain evidence="6">M5</strain>
    </source>
</reference>
<dbReference type="InterPro" id="IPR013087">
    <property type="entry name" value="Znf_C2H2_type"/>
</dbReference>
<keyword evidence="1" id="KW-0539">Nucleus</keyword>
<dbReference type="GO" id="GO:0048513">
    <property type="term" value="P:animal organ development"/>
    <property type="evidence" value="ECO:0007669"/>
    <property type="project" value="UniProtKB-ARBA"/>
</dbReference>
<dbReference type="SMART" id="SM00355">
    <property type="entry name" value="ZnF_C2H2"/>
    <property type="match status" value="2"/>
</dbReference>
<dbReference type="Proteomes" id="UP000789390">
    <property type="component" value="Unassembled WGS sequence"/>
</dbReference>
<comment type="caution">
    <text evidence="6">The sequence shown here is derived from an EMBL/GenBank/DDBJ whole genome shotgun (WGS) entry which is preliminary data.</text>
</comment>
<gene>
    <name evidence="6" type="ORF">DGAL_LOCUS17706</name>
</gene>
<feature type="compositionally biased region" description="Basic and acidic residues" evidence="3">
    <location>
        <begin position="246"/>
        <end position="258"/>
    </location>
</feature>
<dbReference type="Gene3D" id="3.30.160.60">
    <property type="entry name" value="Classic Zinc Finger"/>
    <property type="match status" value="1"/>
</dbReference>
<feature type="region of interest" description="Disordered" evidence="3">
    <location>
        <begin position="219"/>
        <end position="288"/>
    </location>
</feature>
<dbReference type="InterPro" id="IPR011333">
    <property type="entry name" value="SKP1/BTB/POZ_sf"/>
</dbReference>
<dbReference type="GO" id="GO:0008270">
    <property type="term" value="F:zinc ion binding"/>
    <property type="evidence" value="ECO:0007669"/>
    <property type="project" value="UniProtKB-KW"/>
</dbReference>
<evidence type="ECO:0000256" key="1">
    <source>
        <dbReference type="ARBA" id="ARBA00023242"/>
    </source>
</evidence>
<organism evidence="6 7">
    <name type="scientific">Daphnia galeata</name>
    <dbReference type="NCBI Taxonomy" id="27404"/>
    <lineage>
        <taxon>Eukaryota</taxon>
        <taxon>Metazoa</taxon>
        <taxon>Ecdysozoa</taxon>
        <taxon>Arthropoda</taxon>
        <taxon>Crustacea</taxon>
        <taxon>Branchiopoda</taxon>
        <taxon>Diplostraca</taxon>
        <taxon>Cladocera</taxon>
        <taxon>Anomopoda</taxon>
        <taxon>Daphniidae</taxon>
        <taxon>Daphnia</taxon>
    </lineage>
</organism>
<dbReference type="FunFam" id="3.30.160.60:FF:003314">
    <property type="entry name" value="Sex determination protein fruitless"/>
    <property type="match status" value="1"/>
</dbReference>
<dbReference type="GO" id="GO:0048666">
    <property type="term" value="P:neuron development"/>
    <property type="evidence" value="ECO:0007669"/>
    <property type="project" value="UniProtKB-ARBA"/>
</dbReference>
<sequence>MRISEPTIIVSMNREEQEFSLRWNNHENNLCLVLESMLKRGALVDVTLSCEGKSLRVHRAILSACSPYFEELFIETVHSHPIVILKDVKAEELQALIDFMYTGQVTVSQSKLAGFLKTAQSLKVRGLANAQQYQEDLITHLHAKGGGIFLLMSVNPSFTVDSKEPEGHSIEEPTDLSLPKFDSDVSFQPVIQAISYSAMDPSNAKHKIYLKPKEALISPPSSEISETSDKSFHEQESSSRVPSNPDEFRMNFRHETRMFTETNNEPGTSTHSYSDDEDGDQSFQDSEIGTPMVRSGICNVCGCFRSDLRQHMESHSGQSFQCHLCGRAYPRRKTLNQHIKRSHQVYARATQSTETVVDSRSSVANHGEQI</sequence>
<proteinExistence type="predicted"/>
<dbReference type="PANTHER" id="PTHR23110">
    <property type="entry name" value="BTB DOMAIN TRANSCRIPTION FACTOR"/>
    <property type="match status" value="1"/>
</dbReference>
<evidence type="ECO:0000256" key="3">
    <source>
        <dbReference type="SAM" id="MobiDB-lite"/>
    </source>
</evidence>
<name>A0A8J2WD08_9CRUS</name>
<feature type="compositionally biased region" description="Polar residues" evidence="3">
    <location>
        <begin position="259"/>
        <end position="272"/>
    </location>
</feature>
<dbReference type="OrthoDB" id="10261408at2759"/>
<dbReference type="Gene3D" id="3.30.710.10">
    <property type="entry name" value="Potassium Channel Kv1.1, Chain A"/>
    <property type="match status" value="1"/>
</dbReference>
<evidence type="ECO:0000259" key="5">
    <source>
        <dbReference type="PROSITE" id="PS50157"/>
    </source>
</evidence>
<dbReference type="PROSITE" id="PS50097">
    <property type="entry name" value="BTB"/>
    <property type="match status" value="1"/>
</dbReference>
<dbReference type="Pfam" id="PF00651">
    <property type="entry name" value="BTB"/>
    <property type="match status" value="1"/>
</dbReference>
<dbReference type="InterPro" id="IPR036236">
    <property type="entry name" value="Znf_C2H2_sf"/>
</dbReference>
<evidence type="ECO:0000259" key="4">
    <source>
        <dbReference type="PROSITE" id="PS50097"/>
    </source>
</evidence>
<keyword evidence="2" id="KW-0862">Zinc</keyword>
<keyword evidence="7" id="KW-1185">Reference proteome</keyword>
<dbReference type="InterPro" id="IPR051095">
    <property type="entry name" value="Dros_DevTransReg"/>
</dbReference>
<dbReference type="GO" id="GO:0006357">
    <property type="term" value="P:regulation of transcription by RNA polymerase II"/>
    <property type="evidence" value="ECO:0007669"/>
    <property type="project" value="TreeGrafter"/>
</dbReference>
<dbReference type="EMBL" id="CAKKLH010000346">
    <property type="protein sequence ID" value="CAH0113794.1"/>
    <property type="molecule type" value="Genomic_DNA"/>
</dbReference>
<protein>
    <submittedName>
        <fullName evidence="6">Uncharacterized protein</fullName>
    </submittedName>
</protein>
<dbReference type="GO" id="GO:0003006">
    <property type="term" value="P:developmental process involved in reproduction"/>
    <property type="evidence" value="ECO:0007669"/>
    <property type="project" value="UniProtKB-ARBA"/>
</dbReference>
<dbReference type="SUPFAM" id="SSF57667">
    <property type="entry name" value="beta-beta-alpha zinc fingers"/>
    <property type="match status" value="1"/>
</dbReference>
<evidence type="ECO:0000256" key="2">
    <source>
        <dbReference type="PROSITE-ProRule" id="PRU00042"/>
    </source>
</evidence>
<dbReference type="SUPFAM" id="SSF54695">
    <property type="entry name" value="POZ domain"/>
    <property type="match status" value="1"/>
</dbReference>
<evidence type="ECO:0000313" key="6">
    <source>
        <dbReference type="EMBL" id="CAH0113794.1"/>
    </source>
</evidence>
<feature type="compositionally biased region" description="Basic and acidic residues" evidence="3">
    <location>
        <begin position="227"/>
        <end position="237"/>
    </location>
</feature>
<dbReference type="PANTHER" id="PTHR23110:SF107">
    <property type="entry name" value="SEX DETERMINATION PROTEIN FRUITLESS"/>
    <property type="match status" value="1"/>
</dbReference>
<accession>A0A8J2WD08</accession>
<keyword evidence="2" id="KW-0863">Zinc-finger</keyword>
<dbReference type="InterPro" id="IPR000210">
    <property type="entry name" value="BTB/POZ_dom"/>
</dbReference>
<feature type="domain" description="C2H2-type" evidence="5">
    <location>
        <begin position="320"/>
        <end position="343"/>
    </location>
</feature>
<dbReference type="PROSITE" id="PS00028">
    <property type="entry name" value="ZINC_FINGER_C2H2_1"/>
    <property type="match status" value="1"/>
</dbReference>
<dbReference type="AlphaFoldDB" id="A0A8J2WD08"/>
<feature type="domain" description="BTB" evidence="4">
    <location>
        <begin position="44"/>
        <end position="109"/>
    </location>
</feature>
<keyword evidence="2" id="KW-0479">Metal-binding</keyword>
<dbReference type="SMART" id="SM00225">
    <property type="entry name" value="BTB"/>
    <property type="match status" value="1"/>
</dbReference>
<dbReference type="PROSITE" id="PS50157">
    <property type="entry name" value="ZINC_FINGER_C2H2_2"/>
    <property type="match status" value="1"/>
</dbReference>
<dbReference type="Pfam" id="PF00096">
    <property type="entry name" value="zf-C2H2"/>
    <property type="match status" value="1"/>
</dbReference>
<evidence type="ECO:0000313" key="7">
    <source>
        <dbReference type="Proteomes" id="UP000789390"/>
    </source>
</evidence>
<dbReference type="CDD" id="cd18315">
    <property type="entry name" value="BTB_POZ_BAB-like"/>
    <property type="match status" value="1"/>
</dbReference>